<proteinExistence type="predicted"/>
<dbReference type="Proteomes" id="UP000799438">
    <property type="component" value="Unassembled WGS sequence"/>
</dbReference>
<dbReference type="EMBL" id="ML995479">
    <property type="protein sequence ID" value="KAF2144805.1"/>
    <property type="molecule type" value="Genomic_DNA"/>
</dbReference>
<accession>A0A6A6BNG0</accession>
<dbReference type="RefSeq" id="XP_033400517.1">
    <property type="nucleotide sequence ID" value="XM_033542993.1"/>
</dbReference>
<dbReference type="AlphaFoldDB" id="A0A6A6BNG0"/>
<sequence length="410" mass="45947">MIRPVPGAFDPSEHAVQTYFSPDCSALWLRLVKYLEEGTLVAEVWLWLLRKEHFARVASRSQPVFFSFPPHLPFTGLVLRPDSRTTVNVRTTVNSPRKLQRALRRCKAIRGTHPNMKALQEKVKLALANQKYYGQNLQSSKVKRAVVRKVARHLVTEGLVNLTSNDGSILPAPGQITPSLLSGNDTSADTTPMNIIAAKQVETVFLAAPTAKPPPLPGIDHTQEPIPATRKVINPTVPKKRSAEETEAVVAKKVKESDDRDPAYRVNLHRYHLNMDTDVERTERCSVYLTGTSVVGRIHFKHGRENKRTGARSISISAFVPDFDIDANMLISAFFGTHTTYHSEGTYFSRHYGVLPRELFLDAIMSGEVVTRRTKNRVTFARAKTIADAWGLTNYLQPLFDAITTKLFHA</sequence>
<evidence type="ECO:0000313" key="2">
    <source>
        <dbReference type="Proteomes" id="UP000799438"/>
    </source>
</evidence>
<evidence type="ECO:0000313" key="1">
    <source>
        <dbReference type="EMBL" id="KAF2144805.1"/>
    </source>
</evidence>
<keyword evidence="2" id="KW-1185">Reference proteome</keyword>
<dbReference type="GeneID" id="54300490"/>
<reference evidence="1" key="1">
    <citation type="journal article" date="2020" name="Stud. Mycol.">
        <title>101 Dothideomycetes genomes: a test case for predicting lifestyles and emergence of pathogens.</title>
        <authorList>
            <person name="Haridas S."/>
            <person name="Albert R."/>
            <person name="Binder M."/>
            <person name="Bloem J."/>
            <person name="Labutti K."/>
            <person name="Salamov A."/>
            <person name="Andreopoulos B."/>
            <person name="Baker S."/>
            <person name="Barry K."/>
            <person name="Bills G."/>
            <person name="Bluhm B."/>
            <person name="Cannon C."/>
            <person name="Castanera R."/>
            <person name="Culley D."/>
            <person name="Daum C."/>
            <person name="Ezra D."/>
            <person name="Gonzalez J."/>
            <person name="Henrissat B."/>
            <person name="Kuo A."/>
            <person name="Liang C."/>
            <person name="Lipzen A."/>
            <person name="Lutzoni F."/>
            <person name="Magnuson J."/>
            <person name="Mondo S."/>
            <person name="Nolan M."/>
            <person name="Ohm R."/>
            <person name="Pangilinan J."/>
            <person name="Park H.-J."/>
            <person name="Ramirez L."/>
            <person name="Alfaro M."/>
            <person name="Sun H."/>
            <person name="Tritt A."/>
            <person name="Yoshinaga Y."/>
            <person name="Zwiers L.-H."/>
            <person name="Turgeon B."/>
            <person name="Goodwin S."/>
            <person name="Spatafora J."/>
            <person name="Crous P."/>
            <person name="Grigoriev I."/>
        </authorList>
    </citation>
    <scope>NUCLEOTIDE SEQUENCE</scope>
    <source>
        <strain evidence="1">CBS 121167</strain>
    </source>
</reference>
<name>A0A6A6BNG0_9PEZI</name>
<gene>
    <name evidence="1" type="ORF">K452DRAFT_306568</name>
</gene>
<organism evidence="1 2">
    <name type="scientific">Aplosporella prunicola CBS 121167</name>
    <dbReference type="NCBI Taxonomy" id="1176127"/>
    <lineage>
        <taxon>Eukaryota</taxon>
        <taxon>Fungi</taxon>
        <taxon>Dikarya</taxon>
        <taxon>Ascomycota</taxon>
        <taxon>Pezizomycotina</taxon>
        <taxon>Dothideomycetes</taxon>
        <taxon>Dothideomycetes incertae sedis</taxon>
        <taxon>Botryosphaeriales</taxon>
        <taxon>Aplosporellaceae</taxon>
        <taxon>Aplosporella</taxon>
    </lineage>
</organism>
<protein>
    <submittedName>
        <fullName evidence="1">Uncharacterized protein</fullName>
    </submittedName>
</protein>